<dbReference type="GO" id="GO:0000150">
    <property type="term" value="F:DNA strand exchange activity"/>
    <property type="evidence" value="ECO:0007669"/>
    <property type="project" value="InterPro"/>
</dbReference>
<gene>
    <name evidence="4" type="ORF">CRH10_12845</name>
</gene>
<dbReference type="InterPro" id="IPR025827">
    <property type="entry name" value="Zn_ribbon_recom_dom"/>
</dbReference>
<dbReference type="CDD" id="cd00338">
    <property type="entry name" value="Ser_Recombinase"/>
    <property type="match status" value="1"/>
</dbReference>
<evidence type="ECO:0000259" key="3">
    <source>
        <dbReference type="PROSITE" id="PS51737"/>
    </source>
</evidence>
<reference evidence="4 5" key="1">
    <citation type="submission" date="2017-10" db="EMBL/GenBank/DDBJ databases">
        <title>Complete Genome Sequence of Faecalibacterium prausnitzii isolated from the gut of healthy adult Indian.</title>
        <authorList>
            <person name="Bag S."/>
            <person name="Ghosh T.S."/>
            <person name="Das B."/>
        </authorList>
    </citation>
    <scope>NUCLEOTIDE SEQUENCE [LARGE SCALE GENOMIC DNA]</scope>
    <source>
        <strain evidence="4 5">Indica</strain>
    </source>
</reference>
<feature type="domain" description="Resolvase/invertase-type recombinase catalytic" evidence="2">
    <location>
        <begin position="2"/>
        <end position="146"/>
    </location>
</feature>
<dbReference type="InterPro" id="IPR038109">
    <property type="entry name" value="DNA_bind_recomb_sf"/>
</dbReference>
<dbReference type="Gene3D" id="3.90.1750.20">
    <property type="entry name" value="Putative Large Serine Recombinase, Chain B, Domain 2"/>
    <property type="match status" value="1"/>
</dbReference>
<evidence type="ECO:0000259" key="2">
    <source>
        <dbReference type="PROSITE" id="PS51736"/>
    </source>
</evidence>
<dbReference type="Gene3D" id="3.40.50.1390">
    <property type="entry name" value="Resolvase, N-terminal catalytic domain"/>
    <property type="match status" value="1"/>
</dbReference>
<dbReference type="EMBL" id="CP023819">
    <property type="protein sequence ID" value="ATL91112.1"/>
    <property type="molecule type" value="Genomic_DNA"/>
</dbReference>
<evidence type="ECO:0000313" key="4">
    <source>
        <dbReference type="EMBL" id="ATL91112.1"/>
    </source>
</evidence>
<dbReference type="InterPro" id="IPR050639">
    <property type="entry name" value="SSR_resolvase"/>
</dbReference>
<evidence type="ECO:0000256" key="1">
    <source>
        <dbReference type="SAM" id="Coils"/>
    </source>
</evidence>
<keyword evidence="1" id="KW-0175">Coiled coil</keyword>
<dbReference type="InterPro" id="IPR036162">
    <property type="entry name" value="Resolvase-like_N_sf"/>
</dbReference>
<dbReference type="SUPFAM" id="SSF53041">
    <property type="entry name" value="Resolvase-like"/>
    <property type="match status" value="1"/>
</dbReference>
<feature type="domain" description="Recombinase" evidence="3">
    <location>
        <begin position="154"/>
        <end position="259"/>
    </location>
</feature>
<dbReference type="RefSeq" id="WP_098924922.1">
    <property type="nucleotide sequence ID" value="NZ_CP023819.1"/>
</dbReference>
<dbReference type="AlphaFoldDB" id="A0A291TD94"/>
<organism evidence="4 5">
    <name type="scientific">Faecalibacterium prausnitzii</name>
    <dbReference type="NCBI Taxonomy" id="853"/>
    <lineage>
        <taxon>Bacteria</taxon>
        <taxon>Bacillati</taxon>
        <taxon>Bacillota</taxon>
        <taxon>Clostridia</taxon>
        <taxon>Eubacteriales</taxon>
        <taxon>Oscillospiraceae</taxon>
        <taxon>Faecalibacterium</taxon>
    </lineage>
</organism>
<name>A0A291TD94_9FIRM</name>
<dbReference type="Pfam" id="PF07508">
    <property type="entry name" value="Recombinase"/>
    <property type="match status" value="1"/>
</dbReference>
<dbReference type="Proteomes" id="UP000223709">
    <property type="component" value="Chromosome"/>
</dbReference>
<dbReference type="PANTHER" id="PTHR30461:SF23">
    <property type="entry name" value="DNA RECOMBINASE-RELATED"/>
    <property type="match status" value="1"/>
</dbReference>
<sequence length="493" mass="56614">MTAVIYARYSSDNQREESIEGQIRECTDYAEKNGITVIKHYIDRAFSAKTDNRPEFQQMIKDSGKKLFDVVLVWKFDRFARNRFDSANYKMILKKNGVHLISVMEPIAEGSQGILVETLLEGMAEYYSAELSEKVIRGQTENALKGKCTGGTGTIGYKIDEDKFYHLDPLTSPLVLEAFQRYDNGDKMVEIVNFLNDKGVRNMLGGKMTHSSVNTMLKNRRYIGELSFRDIVVPDAIPVIVPKDLFDRVQKRLDKNKRAPACGKADEEYLLTTKLFCGKCGALMFGESGTSATGRTYYYYKCANVKRRKGCNKKTVQKDWLEDLVVRETMKLIQDDAVIDKIVQLVMDVQNQENTTIPLLEKQLREVNKKLDNLMKAIEDGLYTRTTKERLEALESQKDELTVKIADEKLKKPSFNEDFIRFWLMKFRKFDISQKKQRKALIEIFVNAIFLYDDRMLITFNYKDGTQTVRFEDTLTADSAEEKSSDLSSSAGP</sequence>
<dbReference type="InterPro" id="IPR006119">
    <property type="entry name" value="Resolv_N"/>
</dbReference>
<dbReference type="PROSITE" id="PS51736">
    <property type="entry name" value="RECOMBINASES_3"/>
    <property type="match status" value="1"/>
</dbReference>
<evidence type="ECO:0000313" key="5">
    <source>
        <dbReference type="Proteomes" id="UP000223709"/>
    </source>
</evidence>
<proteinExistence type="predicted"/>
<dbReference type="PROSITE" id="PS51737">
    <property type="entry name" value="RECOMBINASE_DNA_BIND"/>
    <property type="match status" value="1"/>
</dbReference>
<protein>
    <submittedName>
        <fullName evidence="4">Recombinase family protein</fullName>
    </submittedName>
</protein>
<accession>A0A291TD94</accession>
<dbReference type="SMART" id="SM00857">
    <property type="entry name" value="Resolvase"/>
    <property type="match status" value="1"/>
</dbReference>
<dbReference type="Pfam" id="PF13408">
    <property type="entry name" value="Zn_ribbon_recom"/>
    <property type="match status" value="1"/>
</dbReference>
<dbReference type="GO" id="GO:0003677">
    <property type="term" value="F:DNA binding"/>
    <property type="evidence" value="ECO:0007669"/>
    <property type="project" value="InterPro"/>
</dbReference>
<dbReference type="InterPro" id="IPR011109">
    <property type="entry name" value="DNA_bind_recombinase_dom"/>
</dbReference>
<dbReference type="PANTHER" id="PTHR30461">
    <property type="entry name" value="DNA-INVERTASE FROM LAMBDOID PROPHAGE"/>
    <property type="match status" value="1"/>
</dbReference>
<feature type="coiled-coil region" evidence="1">
    <location>
        <begin position="357"/>
        <end position="411"/>
    </location>
</feature>
<dbReference type="Pfam" id="PF00239">
    <property type="entry name" value="Resolvase"/>
    <property type="match status" value="1"/>
</dbReference>